<comment type="caution">
    <text evidence="2">The sequence shown here is derived from an EMBL/GenBank/DDBJ whole genome shotgun (WGS) entry which is preliminary data.</text>
</comment>
<proteinExistence type="predicted"/>
<evidence type="ECO:0000313" key="3">
    <source>
        <dbReference type="Proteomes" id="UP000440578"/>
    </source>
</evidence>
<sequence>MVNVLSKFTSRFHPPDPGISLVHSREAAEKQQREAEKQQREAEKQQREAAERLRQEEERKKQQQAVSQHFAESMRLMQQKGRLGSAPPGSSAGGLPGLPPAPPSGRYSDLRPGDVSSEPERMIHDRIHRLYQSTEPAGQHKPEPAGPAAAAVRPGYPGPDYLASYYDQLKGVQMHAAKPPPPQPQPVADRHSPYLPAAPPGTYQGALRGWGPAVW</sequence>
<feature type="region of interest" description="Disordered" evidence="1">
    <location>
        <begin position="1"/>
        <end position="154"/>
    </location>
</feature>
<keyword evidence="3" id="KW-1185">Reference proteome</keyword>
<dbReference type="EMBL" id="VIIS01000597">
    <property type="protein sequence ID" value="KAF0307191.1"/>
    <property type="molecule type" value="Genomic_DNA"/>
</dbReference>
<evidence type="ECO:0000256" key="1">
    <source>
        <dbReference type="SAM" id="MobiDB-lite"/>
    </source>
</evidence>
<accession>A0A6A4WYN6</accession>
<dbReference type="OrthoDB" id="1667110at2759"/>
<feature type="region of interest" description="Disordered" evidence="1">
    <location>
        <begin position="172"/>
        <end position="215"/>
    </location>
</feature>
<reference evidence="2 3" key="1">
    <citation type="submission" date="2019-07" db="EMBL/GenBank/DDBJ databases">
        <title>Draft genome assembly of a fouling barnacle, Amphibalanus amphitrite (Darwin, 1854): The first reference genome for Thecostraca.</title>
        <authorList>
            <person name="Kim W."/>
        </authorList>
    </citation>
    <scope>NUCLEOTIDE SEQUENCE [LARGE SCALE GENOMIC DNA]</scope>
    <source>
        <strain evidence="2">SNU_AA5</strain>
        <tissue evidence="2">Soma without cirri and trophi</tissue>
    </source>
</reference>
<dbReference type="AlphaFoldDB" id="A0A6A4WYN6"/>
<evidence type="ECO:0000313" key="2">
    <source>
        <dbReference type="EMBL" id="KAF0307191.1"/>
    </source>
</evidence>
<feature type="compositionally biased region" description="Basic and acidic residues" evidence="1">
    <location>
        <begin position="108"/>
        <end position="125"/>
    </location>
</feature>
<name>A0A6A4WYN6_AMPAM</name>
<protein>
    <submittedName>
        <fullName evidence="2">Uncharacterized protein</fullName>
    </submittedName>
</protein>
<gene>
    <name evidence="2" type="ORF">FJT64_021437</name>
</gene>
<organism evidence="2 3">
    <name type="scientific">Amphibalanus amphitrite</name>
    <name type="common">Striped barnacle</name>
    <name type="synonym">Balanus amphitrite</name>
    <dbReference type="NCBI Taxonomy" id="1232801"/>
    <lineage>
        <taxon>Eukaryota</taxon>
        <taxon>Metazoa</taxon>
        <taxon>Ecdysozoa</taxon>
        <taxon>Arthropoda</taxon>
        <taxon>Crustacea</taxon>
        <taxon>Multicrustacea</taxon>
        <taxon>Cirripedia</taxon>
        <taxon>Thoracica</taxon>
        <taxon>Thoracicalcarea</taxon>
        <taxon>Balanomorpha</taxon>
        <taxon>Balanoidea</taxon>
        <taxon>Balanidae</taxon>
        <taxon>Amphibalaninae</taxon>
        <taxon>Amphibalanus</taxon>
    </lineage>
</organism>
<feature type="compositionally biased region" description="Basic and acidic residues" evidence="1">
    <location>
        <begin position="23"/>
        <end position="61"/>
    </location>
</feature>
<dbReference type="Proteomes" id="UP000440578">
    <property type="component" value="Unassembled WGS sequence"/>
</dbReference>